<dbReference type="SMART" id="SM00205">
    <property type="entry name" value="THN"/>
    <property type="match status" value="1"/>
</dbReference>
<dbReference type="Pfam" id="PF00314">
    <property type="entry name" value="Thaumatin"/>
    <property type="match status" value="1"/>
</dbReference>
<keyword evidence="4" id="KW-0732">Signal</keyword>
<feature type="disulfide bond" evidence="3">
    <location>
        <begin position="90"/>
        <end position="96"/>
    </location>
</feature>
<name>Q8GUQ2_LINUS</name>
<dbReference type="InterPro" id="IPR017949">
    <property type="entry name" value="Thaumatin_CS"/>
</dbReference>
<feature type="disulfide bond" evidence="3">
    <location>
        <begin position="182"/>
        <end position="189"/>
    </location>
</feature>
<dbReference type="PANTHER" id="PTHR31048">
    <property type="entry name" value="OS03G0233200 PROTEIN"/>
    <property type="match status" value="1"/>
</dbReference>
<feature type="disulfide bond" evidence="3">
    <location>
        <begin position="172"/>
        <end position="181"/>
    </location>
</feature>
<feature type="chain" id="PRO_5004309307" evidence="4">
    <location>
        <begin position="25"/>
        <end position="263"/>
    </location>
</feature>
<dbReference type="EMBL" id="AY181253">
    <property type="protein sequence ID" value="AAO13658.1"/>
    <property type="molecule type" value="mRNA"/>
</dbReference>
<feature type="disulfide bond" evidence="3">
    <location>
        <begin position="158"/>
        <end position="168"/>
    </location>
</feature>
<dbReference type="FunFam" id="2.60.110.10:FF:000003">
    <property type="entry name" value="Thaumatin I"/>
    <property type="match status" value="1"/>
</dbReference>
<evidence type="ECO:0000256" key="4">
    <source>
        <dbReference type="SAM" id="SignalP"/>
    </source>
</evidence>
<feature type="disulfide bond" evidence="3">
    <location>
        <begin position="75"/>
        <end position="85"/>
    </location>
</feature>
<organism evidence="5">
    <name type="scientific">Linum usitatissimum</name>
    <name type="common">Flax</name>
    <name type="synonym">Linum humile</name>
    <dbReference type="NCBI Taxonomy" id="4006"/>
    <lineage>
        <taxon>Eukaryota</taxon>
        <taxon>Viridiplantae</taxon>
        <taxon>Streptophyta</taxon>
        <taxon>Embryophyta</taxon>
        <taxon>Tracheophyta</taxon>
        <taxon>Spermatophyta</taxon>
        <taxon>Magnoliopsida</taxon>
        <taxon>eudicotyledons</taxon>
        <taxon>Gunneridae</taxon>
        <taxon>Pentapetalae</taxon>
        <taxon>rosids</taxon>
        <taxon>fabids</taxon>
        <taxon>Malpighiales</taxon>
        <taxon>Linaceae</taxon>
        <taxon>Linum</taxon>
    </lineage>
</organism>
<comment type="similarity">
    <text evidence="1">Belongs to the thaumatin family.</text>
</comment>
<feature type="disulfide bond" evidence="3">
    <location>
        <begin position="33"/>
        <end position="230"/>
    </location>
</feature>
<evidence type="ECO:0000256" key="3">
    <source>
        <dbReference type="PIRSR" id="PIRSR002703-1"/>
    </source>
</evidence>
<dbReference type="PIRSF" id="PIRSF002703">
    <property type="entry name" value="Thaumatin"/>
    <property type="match status" value="1"/>
</dbReference>
<evidence type="ECO:0000256" key="2">
    <source>
        <dbReference type="ARBA" id="ARBA00023157"/>
    </source>
</evidence>
<feature type="signal peptide" evidence="4">
    <location>
        <begin position="1"/>
        <end position="24"/>
    </location>
</feature>
<dbReference type="SUPFAM" id="SSF49870">
    <property type="entry name" value="Osmotin, thaumatin-like protein"/>
    <property type="match status" value="1"/>
</dbReference>
<dbReference type="AlphaFoldDB" id="Q8GUQ2"/>
<keyword evidence="2 3" id="KW-1015">Disulfide bond</keyword>
<dbReference type="PROSITE" id="PS00316">
    <property type="entry name" value="THAUMATIN_1"/>
    <property type="match status" value="1"/>
</dbReference>
<dbReference type="PRINTS" id="PR00347">
    <property type="entry name" value="THAUMATIN"/>
</dbReference>
<reference evidence="5" key="1">
    <citation type="submission" date="2002-11" db="EMBL/GenBank/DDBJ databases">
        <title>Analysis of gene for PR-5 protein linusitin from flax.</title>
        <authorList>
            <person name="Anzlovar S."/>
        </authorList>
    </citation>
    <scope>NUCLEOTIDE SEQUENCE</scope>
</reference>
<proteinExistence type="evidence at transcript level"/>
<dbReference type="Gene3D" id="2.60.110.10">
    <property type="entry name" value="Thaumatin"/>
    <property type="match status" value="1"/>
</dbReference>
<feature type="disulfide bond" evidence="3">
    <location>
        <begin position="145"/>
        <end position="219"/>
    </location>
</feature>
<sequence length="263" mass="28612">MTHFPILLIPLFSSLLLWVSITNAAVIDIFNNCPYTVWAASTPIGGGRQLDHGQTWTIYPPAGTSMARIWGRRNCNFDGSGRGWCETGDCGGVLNCQGWGVPPNTLAEYALNQFSNLDFYDISLVDGFNIPMIFTPTANVGSGNCQSLTCTADINTQCPGELRAPGGCNNPCTVFKTNEYCCTQGYGTCGPTGFSRFFKDRCPTSYSYPQDDPSSTFTCPGGTNYRVVFCPYGSTHPDIDTNNNNNNNKNVTLAMVTEKINSE</sequence>
<dbReference type="InterPro" id="IPR001938">
    <property type="entry name" value="Thaumatin"/>
</dbReference>
<feature type="disulfide bond" evidence="3">
    <location>
        <begin position="150"/>
        <end position="202"/>
    </location>
</feature>
<protein>
    <submittedName>
        <fullName evidence="5">Osmotin-like protein linusitin</fullName>
    </submittedName>
</protein>
<accession>Q8GUQ2</accession>
<dbReference type="InterPro" id="IPR037176">
    <property type="entry name" value="Osmotin/thaumatin-like_sf"/>
</dbReference>
<evidence type="ECO:0000256" key="1">
    <source>
        <dbReference type="ARBA" id="ARBA00010607"/>
    </source>
</evidence>
<dbReference type="PROSITE" id="PS51367">
    <property type="entry name" value="THAUMATIN_2"/>
    <property type="match status" value="1"/>
</dbReference>
<evidence type="ECO:0000313" key="5">
    <source>
        <dbReference type="EMBL" id="AAO13658.1"/>
    </source>
</evidence>